<dbReference type="SMART" id="SM00354">
    <property type="entry name" value="HTH_LACI"/>
    <property type="match status" value="1"/>
</dbReference>
<accession>A0A1W1XX06</accession>
<evidence type="ECO:0000313" key="7">
    <source>
        <dbReference type="Proteomes" id="UP000192761"/>
    </source>
</evidence>
<protein>
    <submittedName>
        <fullName evidence="6">Transcriptional regulator, LacI family</fullName>
    </submittedName>
</protein>
<evidence type="ECO:0000259" key="5">
    <source>
        <dbReference type="PROSITE" id="PS50932"/>
    </source>
</evidence>
<keyword evidence="1" id="KW-0678">Repressor</keyword>
<sequence>MSQFERLTIDDIARLAQVSRTTASMVLNGHAARYRIAKATVERVLAVAAEHQFSPSQQARALRSKRSGTLGLVVPELTNSAHASLAQALETQSRAAGYQLLIVTSDDDAEREQAAIAQLVARQIEGLIVVPCTADAARYVTWARRLPLVFVDRRVDGCNIPWFVTDARASTAALVAQTLQAGCNEIVYFGGQSELSPSRDRLAGYRAGLADGLCTEQTGWVLERDYRRSAGQAMLQQWHAQRHRYPQAIFTGAITLLEGVLAELIANQALDHGVRLLTFDDHPLLDCLPVPVDAIAQDSTRMAACSLAGVLALLAGNTPDSAWVPATLHRRSASPA</sequence>
<dbReference type="PANTHER" id="PTHR30146">
    <property type="entry name" value="LACI-RELATED TRANSCRIPTIONAL REPRESSOR"/>
    <property type="match status" value="1"/>
</dbReference>
<dbReference type="Pfam" id="PF00356">
    <property type="entry name" value="LacI"/>
    <property type="match status" value="1"/>
</dbReference>
<keyword evidence="4" id="KW-0804">Transcription</keyword>
<dbReference type="RefSeq" id="WP_084092103.1">
    <property type="nucleotide sequence ID" value="NZ_FWXD01000022.1"/>
</dbReference>
<dbReference type="PANTHER" id="PTHR30146:SF45">
    <property type="entry name" value="CATABOLITE REPRESSOR_ACTIVATOR"/>
    <property type="match status" value="1"/>
</dbReference>
<dbReference type="InterPro" id="IPR028082">
    <property type="entry name" value="Peripla_BP_I"/>
</dbReference>
<dbReference type="GO" id="GO:0003700">
    <property type="term" value="F:DNA-binding transcription factor activity"/>
    <property type="evidence" value="ECO:0007669"/>
    <property type="project" value="TreeGrafter"/>
</dbReference>
<dbReference type="AlphaFoldDB" id="A0A1W1XX06"/>
<proteinExistence type="predicted"/>
<dbReference type="PROSITE" id="PS00356">
    <property type="entry name" value="HTH_LACI_1"/>
    <property type="match status" value="1"/>
</dbReference>
<evidence type="ECO:0000256" key="4">
    <source>
        <dbReference type="ARBA" id="ARBA00023163"/>
    </source>
</evidence>
<dbReference type="PROSITE" id="PS50932">
    <property type="entry name" value="HTH_LACI_2"/>
    <property type="match status" value="1"/>
</dbReference>
<organism evidence="6 7">
    <name type="scientific">Andreprevotia lacus DSM 23236</name>
    <dbReference type="NCBI Taxonomy" id="1121001"/>
    <lineage>
        <taxon>Bacteria</taxon>
        <taxon>Pseudomonadati</taxon>
        <taxon>Pseudomonadota</taxon>
        <taxon>Betaproteobacteria</taxon>
        <taxon>Neisseriales</taxon>
        <taxon>Chitinibacteraceae</taxon>
        <taxon>Andreprevotia</taxon>
    </lineage>
</organism>
<dbReference type="Proteomes" id="UP000192761">
    <property type="component" value="Unassembled WGS sequence"/>
</dbReference>
<evidence type="ECO:0000313" key="6">
    <source>
        <dbReference type="EMBL" id="SMC28395.1"/>
    </source>
</evidence>
<dbReference type="SUPFAM" id="SSF47413">
    <property type="entry name" value="lambda repressor-like DNA-binding domains"/>
    <property type="match status" value="1"/>
</dbReference>
<dbReference type="InterPro" id="IPR000843">
    <property type="entry name" value="HTH_LacI"/>
</dbReference>
<name>A0A1W1XX06_9NEIS</name>
<dbReference type="SUPFAM" id="SSF53822">
    <property type="entry name" value="Periplasmic binding protein-like I"/>
    <property type="match status" value="1"/>
</dbReference>
<evidence type="ECO:0000256" key="3">
    <source>
        <dbReference type="ARBA" id="ARBA00023125"/>
    </source>
</evidence>
<reference evidence="6 7" key="1">
    <citation type="submission" date="2017-04" db="EMBL/GenBank/DDBJ databases">
        <authorList>
            <person name="Afonso C.L."/>
            <person name="Miller P.J."/>
            <person name="Scott M.A."/>
            <person name="Spackman E."/>
            <person name="Goraichik I."/>
            <person name="Dimitrov K.M."/>
            <person name="Suarez D.L."/>
            <person name="Swayne D.E."/>
        </authorList>
    </citation>
    <scope>NUCLEOTIDE SEQUENCE [LARGE SCALE GENOMIC DNA]</scope>
    <source>
        <strain evidence="6 7">DSM 23236</strain>
    </source>
</reference>
<dbReference type="InterPro" id="IPR001761">
    <property type="entry name" value="Peripla_BP/Lac1_sug-bd_dom"/>
</dbReference>
<dbReference type="OrthoDB" id="9805642at2"/>
<dbReference type="GO" id="GO:0000976">
    <property type="term" value="F:transcription cis-regulatory region binding"/>
    <property type="evidence" value="ECO:0007669"/>
    <property type="project" value="TreeGrafter"/>
</dbReference>
<dbReference type="Pfam" id="PF00532">
    <property type="entry name" value="Peripla_BP_1"/>
    <property type="match status" value="1"/>
</dbReference>
<feature type="domain" description="HTH lacI-type" evidence="5">
    <location>
        <begin position="7"/>
        <end position="64"/>
    </location>
</feature>
<evidence type="ECO:0000256" key="1">
    <source>
        <dbReference type="ARBA" id="ARBA00022491"/>
    </source>
</evidence>
<dbReference type="InterPro" id="IPR010982">
    <property type="entry name" value="Lambda_DNA-bd_dom_sf"/>
</dbReference>
<evidence type="ECO:0000256" key="2">
    <source>
        <dbReference type="ARBA" id="ARBA00023015"/>
    </source>
</evidence>
<keyword evidence="3" id="KW-0238">DNA-binding</keyword>
<keyword evidence="7" id="KW-1185">Reference proteome</keyword>
<dbReference type="CDD" id="cd01392">
    <property type="entry name" value="HTH_LacI"/>
    <property type="match status" value="1"/>
</dbReference>
<dbReference type="Gene3D" id="1.10.260.40">
    <property type="entry name" value="lambda repressor-like DNA-binding domains"/>
    <property type="match status" value="1"/>
</dbReference>
<dbReference type="EMBL" id="FWXD01000022">
    <property type="protein sequence ID" value="SMC28395.1"/>
    <property type="molecule type" value="Genomic_DNA"/>
</dbReference>
<gene>
    <name evidence="6" type="ORF">SAMN02745857_03240</name>
</gene>
<keyword evidence="2" id="KW-0805">Transcription regulation</keyword>
<dbReference type="Gene3D" id="3.40.50.2300">
    <property type="match status" value="2"/>
</dbReference>
<dbReference type="STRING" id="1121001.SAMN02745857_03240"/>